<dbReference type="GO" id="GO:0004888">
    <property type="term" value="F:transmembrane signaling receptor activity"/>
    <property type="evidence" value="ECO:0007669"/>
    <property type="project" value="InterPro"/>
</dbReference>
<dbReference type="InterPro" id="IPR000609">
    <property type="entry name" value="7TM_GPCR_serpentine_rcpt_Srg"/>
</dbReference>
<keyword evidence="7" id="KW-1185">Reference proteome</keyword>
<dbReference type="AlphaFoldDB" id="A0A7E4VMF8"/>
<evidence type="ECO:0000256" key="2">
    <source>
        <dbReference type="ARBA" id="ARBA00005692"/>
    </source>
</evidence>
<evidence type="ECO:0000256" key="3">
    <source>
        <dbReference type="ARBA" id="ARBA00022692"/>
    </source>
</evidence>
<evidence type="ECO:0000313" key="8">
    <source>
        <dbReference type="WBParaSite" id="Pan_g22995.t1"/>
    </source>
</evidence>
<accession>A0A7E4VMF8</accession>
<dbReference type="Pfam" id="PF02118">
    <property type="entry name" value="Srg"/>
    <property type="match status" value="1"/>
</dbReference>
<keyword evidence="5 6" id="KW-0472">Membrane</keyword>
<feature type="transmembrane region" description="Helical" evidence="6">
    <location>
        <begin position="199"/>
        <end position="221"/>
    </location>
</feature>
<evidence type="ECO:0000256" key="4">
    <source>
        <dbReference type="ARBA" id="ARBA00022989"/>
    </source>
</evidence>
<evidence type="ECO:0000313" key="7">
    <source>
        <dbReference type="Proteomes" id="UP000492821"/>
    </source>
</evidence>
<protein>
    <recommendedName>
        <fullName evidence="6">Serpentine receptor class gamma</fullName>
    </recommendedName>
</protein>
<feature type="transmembrane region" description="Helical" evidence="6">
    <location>
        <begin position="154"/>
        <end position="174"/>
    </location>
</feature>
<dbReference type="Proteomes" id="UP000492821">
    <property type="component" value="Unassembled WGS sequence"/>
</dbReference>
<feature type="transmembrane region" description="Helical" evidence="6">
    <location>
        <begin position="264"/>
        <end position="288"/>
    </location>
</feature>
<keyword evidence="3 6" id="KW-0812">Transmembrane</keyword>
<organism evidence="7 8">
    <name type="scientific">Panagrellus redivivus</name>
    <name type="common">Microworm</name>
    <dbReference type="NCBI Taxonomy" id="6233"/>
    <lineage>
        <taxon>Eukaryota</taxon>
        <taxon>Metazoa</taxon>
        <taxon>Ecdysozoa</taxon>
        <taxon>Nematoda</taxon>
        <taxon>Chromadorea</taxon>
        <taxon>Rhabditida</taxon>
        <taxon>Tylenchina</taxon>
        <taxon>Panagrolaimomorpha</taxon>
        <taxon>Panagrolaimoidea</taxon>
        <taxon>Panagrolaimidae</taxon>
        <taxon>Panagrellus</taxon>
    </lineage>
</organism>
<keyword evidence="4 6" id="KW-1133">Transmembrane helix</keyword>
<dbReference type="WBParaSite" id="Pan_g22995.t1">
    <property type="protein sequence ID" value="Pan_g22995.t1"/>
    <property type="gene ID" value="Pan_g22995"/>
</dbReference>
<evidence type="ECO:0000256" key="1">
    <source>
        <dbReference type="ARBA" id="ARBA00004141"/>
    </source>
</evidence>
<reference evidence="8" key="2">
    <citation type="submission" date="2020-10" db="UniProtKB">
        <authorList>
            <consortium name="WormBaseParasite"/>
        </authorList>
    </citation>
    <scope>IDENTIFICATION</scope>
</reference>
<evidence type="ECO:0000256" key="5">
    <source>
        <dbReference type="ARBA" id="ARBA00023136"/>
    </source>
</evidence>
<feature type="transmembrane region" description="Helical" evidence="6">
    <location>
        <begin position="39"/>
        <end position="63"/>
    </location>
</feature>
<comment type="subcellular location">
    <subcellularLocation>
        <location evidence="1">Membrane</location>
        <topology evidence="1">Multi-pass membrane protein</topology>
    </subcellularLocation>
</comment>
<reference evidence="7" key="1">
    <citation type="journal article" date="2013" name="Genetics">
        <title>The draft genome and transcriptome of Panagrellus redivivus are shaped by the harsh demands of a free-living lifestyle.</title>
        <authorList>
            <person name="Srinivasan J."/>
            <person name="Dillman A.R."/>
            <person name="Macchietto M.G."/>
            <person name="Heikkinen L."/>
            <person name="Lakso M."/>
            <person name="Fracchia K.M."/>
            <person name="Antoshechkin I."/>
            <person name="Mortazavi A."/>
            <person name="Wong G."/>
            <person name="Sternberg P.W."/>
        </authorList>
    </citation>
    <scope>NUCLEOTIDE SEQUENCE [LARGE SCALE GENOMIC DNA]</scope>
    <source>
        <strain evidence="7">MT8872</strain>
    </source>
</reference>
<name>A0A7E4VMF8_PANRE</name>
<evidence type="ECO:0000256" key="6">
    <source>
        <dbReference type="RuleBase" id="RU280813"/>
    </source>
</evidence>
<dbReference type="GO" id="GO:0007606">
    <property type="term" value="P:sensory perception of chemical stimulus"/>
    <property type="evidence" value="ECO:0007669"/>
    <property type="project" value="UniProtKB-UniRule"/>
</dbReference>
<proteinExistence type="inferred from homology"/>
<comment type="similarity">
    <text evidence="2 6">Belongs to the nematode receptor-like protein srg family.</text>
</comment>
<feature type="transmembrane region" description="Helical" evidence="6">
    <location>
        <begin position="75"/>
        <end position="97"/>
    </location>
</feature>
<feature type="transmembrane region" description="Helical" evidence="6">
    <location>
        <begin position="109"/>
        <end position="133"/>
    </location>
</feature>
<feature type="transmembrane region" description="Helical" evidence="6">
    <location>
        <begin position="233"/>
        <end position="252"/>
    </location>
</feature>
<dbReference type="GO" id="GO:0016020">
    <property type="term" value="C:membrane"/>
    <property type="evidence" value="ECO:0007669"/>
    <property type="project" value="UniProtKB-SubCell"/>
</dbReference>
<sequence>MTNATDPDTLISETVSHYIQNSTSQNDTTDDFQTSRNCFYWIVACSNWIAGYFELTVAIFLLSQNFKKHDSPIKSAFFTLLAVGYVADSLNSIAWLIGDIINYDEDNHLTIFSVLIQWYASYFEGFWELVLAFNRCTALAFPVLYNKLWRGYSYAFITFIVIVFPFLCNGYTFATNLHCRLYLYGDGCNDFVKRDSLTAAVVTCCMSFVALIVAGNGCFRARGSRNVSRVSRLLLIQTIATSTCQILCSWFFAYSSLNEKEDVYLWEAISAVFSFFQHYPGVIFLFFISPAVRIGYCKFYHLHFLVRNAKITSVASKATNVQNKSGGTTSTRHF</sequence>